<dbReference type="EMBL" id="JAXCGZ010000432">
    <property type="protein sequence ID" value="KAK7085990.1"/>
    <property type="molecule type" value="Genomic_DNA"/>
</dbReference>
<feature type="non-terminal residue" evidence="2">
    <location>
        <position position="1"/>
    </location>
</feature>
<dbReference type="InterPro" id="IPR038050">
    <property type="entry name" value="Neuro_actylchol_rec"/>
</dbReference>
<accession>A0AAN9AFN8</accession>
<comment type="caution">
    <text evidence="2">The sequence shown here is derived from an EMBL/GenBank/DDBJ whole genome shotgun (WGS) entry which is preliminary data.</text>
</comment>
<keyword evidence="1" id="KW-0812">Transmembrane</keyword>
<keyword evidence="1" id="KW-1133">Transmembrane helix</keyword>
<keyword evidence="1" id="KW-0472">Membrane</keyword>
<reference evidence="2 3" key="1">
    <citation type="submission" date="2023-11" db="EMBL/GenBank/DDBJ databases">
        <title>Halocaridina rubra genome assembly.</title>
        <authorList>
            <person name="Smith C."/>
        </authorList>
    </citation>
    <scope>NUCLEOTIDE SEQUENCE [LARGE SCALE GENOMIC DNA]</scope>
    <source>
        <strain evidence="2">EP-1</strain>
        <tissue evidence="2">Whole</tissue>
    </source>
</reference>
<protein>
    <submittedName>
        <fullName evidence="2">Uncharacterized protein</fullName>
    </submittedName>
</protein>
<proteinExistence type="predicted"/>
<feature type="transmembrane region" description="Helical" evidence="1">
    <location>
        <begin position="112"/>
        <end position="131"/>
    </location>
</feature>
<feature type="non-terminal residue" evidence="2">
    <location>
        <position position="178"/>
    </location>
</feature>
<sequence length="178" mass="20573">AHDDFFRFNIPILLVYERYISLQNLAEIRPVIVFKGRYKLKDVLKLSPGNYEVRNIDVEQQVLDDYPAVTFYLRIAHKPNLTIVISYVPSYLLLVIMYATLFFPLHMTMVRIVSILACLLGVSVIFWVLVIQDSLPHSPHGTFLEVWFWIVFVYGVIVLIFHSVISSTLTGKARRPSS</sequence>
<name>A0AAN9AFN8_HALRR</name>
<dbReference type="Gene3D" id="1.20.58.390">
    <property type="entry name" value="Neurotransmitter-gated ion-channel transmembrane domain"/>
    <property type="match status" value="1"/>
</dbReference>
<gene>
    <name evidence="2" type="ORF">SK128_006584</name>
</gene>
<evidence type="ECO:0000256" key="1">
    <source>
        <dbReference type="SAM" id="Phobius"/>
    </source>
</evidence>
<dbReference type="Proteomes" id="UP001381693">
    <property type="component" value="Unassembled WGS sequence"/>
</dbReference>
<dbReference type="AlphaFoldDB" id="A0AAN9AFN8"/>
<organism evidence="2 3">
    <name type="scientific">Halocaridina rubra</name>
    <name type="common">Hawaiian red shrimp</name>
    <dbReference type="NCBI Taxonomy" id="373956"/>
    <lineage>
        <taxon>Eukaryota</taxon>
        <taxon>Metazoa</taxon>
        <taxon>Ecdysozoa</taxon>
        <taxon>Arthropoda</taxon>
        <taxon>Crustacea</taxon>
        <taxon>Multicrustacea</taxon>
        <taxon>Malacostraca</taxon>
        <taxon>Eumalacostraca</taxon>
        <taxon>Eucarida</taxon>
        <taxon>Decapoda</taxon>
        <taxon>Pleocyemata</taxon>
        <taxon>Caridea</taxon>
        <taxon>Atyoidea</taxon>
        <taxon>Atyidae</taxon>
        <taxon>Halocaridina</taxon>
    </lineage>
</organism>
<feature type="transmembrane region" description="Helical" evidence="1">
    <location>
        <begin position="81"/>
        <end position="105"/>
    </location>
</feature>
<evidence type="ECO:0000313" key="2">
    <source>
        <dbReference type="EMBL" id="KAK7085990.1"/>
    </source>
</evidence>
<feature type="transmembrane region" description="Helical" evidence="1">
    <location>
        <begin position="146"/>
        <end position="165"/>
    </location>
</feature>
<evidence type="ECO:0000313" key="3">
    <source>
        <dbReference type="Proteomes" id="UP001381693"/>
    </source>
</evidence>
<keyword evidence="3" id="KW-1185">Reference proteome</keyword>